<evidence type="ECO:0000256" key="1">
    <source>
        <dbReference type="ARBA" id="ARBA00004496"/>
    </source>
</evidence>
<keyword evidence="2" id="KW-0963">Cytoplasm</keyword>
<dbReference type="InterPro" id="IPR011989">
    <property type="entry name" value="ARM-like"/>
</dbReference>
<dbReference type="EMBL" id="JABWAB010000001">
    <property type="protein sequence ID" value="KAF6059569.1"/>
    <property type="molecule type" value="Genomic_DNA"/>
</dbReference>
<dbReference type="Proteomes" id="UP000590412">
    <property type="component" value="Unassembled WGS sequence"/>
</dbReference>
<reference evidence="4" key="1">
    <citation type="submission" date="2020-03" db="EMBL/GenBank/DDBJ databases">
        <title>FDA dAtabase for Regulatory Grade micrObial Sequences (FDA-ARGOS): Supporting development and validation of Infectious Disease Dx tests.</title>
        <authorList>
            <person name="Campos J."/>
            <person name="Goldberg B."/>
            <person name="Tallon L."/>
            <person name="Sadzewicz L."/>
            <person name="Vavikolanu K."/>
            <person name="Mehta A."/>
            <person name="Aluvathingal J."/>
            <person name="Nadendla S."/>
            <person name="Nandy P."/>
            <person name="Geyer C."/>
            <person name="Yan Y."/>
            <person name="Sichtig H."/>
        </authorList>
    </citation>
    <scope>NUCLEOTIDE SEQUENCE [LARGE SCALE GENOMIC DNA]</scope>
    <source>
        <strain evidence="4">FDAARGOS_652</strain>
    </source>
</reference>
<dbReference type="PANTHER" id="PTHR45994:SF1">
    <property type="entry name" value="FI21225P1"/>
    <property type="match status" value="1"/>
</dbReference>
<dbReference type="Pfam" id="PF11701">
    <property type="entry name" value="UNC45-central"/>
    <property type="match status" value="1"/>
</dbReference>
<comment type="caution">
    <text evidence="4">The sequence shown here is derived from an EMBL/GenBank/DDBJ whole genome shotgun (WGS) entry which is preliminary data.</text>
</comment>
<dbReference type="InterPro" id="IPR016024">
    <property type="entry name" value="ARM-type_fold"/>
</dbReference>
<proteinExistence type="predicted"/>
<evidence type="ECO:0000313" key="4">
    <source>
        <dbReference type="EMBL" id="KAF6059569.1"/>
    </source>
</evidence>
<protein>
    <submittedName>
        <fullName evidence="4">Myosin-binding striated muscle assembly central family protein</fullName>
    </submittedName>
</protein>
<evidence type="ECO:0000259" key="3">
    <source>
        <dbReference type="Pfam" id="PF11701"/>
    </source>
</evidence>
<evidence type="ECO:0000256" key="2">
    <source>
        <dbReference type="ARBA" id="ARBA00022490"/>
    </source>
</evidence>
<dbReference type="GO" id="GO:0051879">
    <property type="term" value="F:Hsp90 protein binding"/>
    <property type="evidence" value="ECO:0007669"/>
    <property type="project" value="TreeGrafter"/>
</dbReference>
<dbReference type="Gene3D" id="1.25.10.10">
    <property type="entry name" value="Leucine-rich Repeat Variant"/>
    <property type="match status" value="1"/>
</dbReference>
<evidence type="ECO:0000313" key="5">
    <source>
        <dbReference type="Proteomes" id="UP000590412"/>
    </source>
</evidence>
<dbReference type="PANTHER" id="PTHR45994">
    <property type="entry name" value="FI21225P1"/>
    <property type="match status" value="1"/>
</dbReference>
<sequence>MSENELIQELANLKLKDDGTTSINCEVFSKEKLAQLRNKLQDPKSSNNDIQVLSHQLIDNPTQVLLFLKILDDQSGTILARLIKCTQDSYDSLVLDVLSAIRGILITSSNVREYYLKVYISLITQFRVTNIQHLNLFLTFVCENKDINNAVLVILAHDLELNKKESTETVHEYLQLHMDEQSLDGLELKNFLLTLEMCFPLLPKMCSAMYCSSETKNHILDSFSNHENNPVTTIPILKCVAASSISETCRDFTIKEYYSYLADSLKSQHVRIRILAALSVVKLWTFIQAQQKSAIHVTDLAKDLLLYTTKGDDPEYIEYSLEGLVYLSLFWKVRDQIRMNISFIEKLLQILQTYSTEKRINTSVQYGVLSILSNTTKLKQPEFDTTKKKLKNVSAPQMESESNEESQDNIKLFNKQLVEQYQIISKLSAIKTYQSSSGNNFNEIISIIYHLSTDQSKGMRVELVKQGALVLVMNFLVNTSKIEKSTSIVVARPTQKNEMIPEQRFKALRSLARLLICVDPQISFQKYDVKSAIPFLVELLGPVTSDSANPKQSYLHEMTSLDRYESLLALTNIAAAENPDTRKLLVSQIIPHIDDLIVSQSYIQISSFELLNNLISEPILLAKFFNIELAANKQRLDIVVKLLNSDELKLQVVIAGFLVNATNFDIIADVLVDSKAIFNELMETITSILLEQVKDSDLVDPVSFLLVNLVYALANKDETQLKSLKSDKLKSACMNVLKNGSSESKESISSVWSLLET</sequence>
<name>A0A8X7NPT2_CANPA</name>
<dbReference type="AlphaFoldDB" id="A0A8X7NPT2"/>
<dbReference type="InterPro" id="IPR024660">
    <property type="entry name" value="UCS_central_dom"/>
</dbReference>
<accession>A0A8X7NPT2</accession>
<feature type="domain" description="UNC-45/Cro1/She4 central" evidence="3">
    <location>
        <begin position="132"/>
        <end position="283"/>
    </location>
</feature>
<organism evidence="4 5">
    <name type="scientific">Candida parapsilosis</name>
    <name type="common">Yeast</name>
    <dbReference type="NCBI Taxonomy" id="5480"/>
    <lineage>
        <taxon>Eukaryota</taxon>
        <taxon>Fungi</taxon>
        <taxon>Dikarya</taxon>
        <taxon>Ascomycota</taxon>
        <taxon>Saccharomycotina</taxon>
        <taxon>Pichiomycetes</taxon>
        <taxon>Debaryomycetaceae</taxon>
        <taxon>Candida/Lodderomyces clade</taxon>
        <taxon>Candida</taxon>
    </lineage>
</organism>
<comment type="subcellular location">
    <subcellularLocation>
        <location evidence="1">Cytoplasm</location>
    </subcellularLocation>
</comment>
<dbReference type="SUPFAM" id="SSF48371">
    <property type="entry name" value="ARM repeat"/>
    <property type="match status" value="2"/>
</dbReference>
<gene>
    <name evidence="4" type="ORF">FOB60_001151</name>
</gene>
<dbReference type="GO" id="GO:0005737">
    <property type="term" value="C:cytoplasm"/>
    <property type="evidence" value="ECO:0007669"/>
    <property type="project" value="UniProtKB-SubCell"/>
</dbReference>